<protein>
    <submittedName>
        <fullName evidence="2">GNAT family N-acetyltransferase</fullName>
    </submittedName>
</protein>
<feature type="domain" description="N-acetyltransferase" evidence="1">
    <location>
        <begin position="1"/>
        <end position="147"/>
    </location>
</feature>
<keyword evidence="3" id="KW-1185">Reference proteome</keyword>
<proteinExistence type="predicted"/>
<accession>A0ABT4A3Y7</accession>
<evidence type="ECO:0000313" key="3">
    <source>
        <dbReference type="Proteomes" id="UP001207654"/>
    </source>
</evidence>
<dbReference type="RefSeq" id="WP_267535254.1">
    <property type="nucleotide sequence ID" value="NZ_JAPNKA010000001.1"/>
</dbReference>
<sequence>MRLKRLKAGDRELAKVLFSVMAEVFEEDSEELSDGYIDRLLGREDFWAIAAFVDNDIVGGLTAHTLPMTRAEYSEIFIYDIAVRSDHQRQGIGRRLIEELRTQAAGMGIRELFVPADNEDVHALDFYRALGGEAAPVTIFTFTDDFE</sequence>
<comment type="caution">
    <text evidence="2">The sequence shown here is derived from an EMBL/GenBank/DDBJ whole genome shotgun (WGS) entry which is preliminary data.</text>
</comment>
<dbReference type="Pfam" id="PF00583">
    <property type="entry name" value="Acetyltransf_1"/>
    <property type="match status" value="1"/>
</dbReference>
<dbReference type="Proteomes" id="UP001207654">
    <property type="component" value="Unassembled WGS sequence"/>
</dbReference>
<dbReference type="InterPro" id="IPR016181">
    <property type="entry name" value="Acyl_CoA_acyltransferase"/>
</dbReference>
<evidence type="ECO:0000259" key="1">
    <source>
        <dbReference type="PROSITE" id="PS51186"/>
    </source>
</evidence>
<gene>
    <name evidence="2" type="ORF">OV287_17950</name>
</gene>
<dbReference type="EMBL" id="JAPNKA010000001">
    <property type="protein sequence ID" value="MCY1076362.1"/>
    <property type="molecule type" value="Genomic_DNA"/>
</dbReference>
<dbReference type="SUPFAM" id="SSF55729">
    <property type="entry name" value="Acyl-CoA N-acyltransferases (Nat)"/>
    <property type="match status" value="1"/>
</dbReference>
<dbReference type="CDD" id="cd04301">
    <property type="entry name" value="NAT_SF"/>
    <property type="match status" value="1"/>
</dbReference>
<name>A0ABT4A3Y7_9BACT</name>
<organism evidence="2 3">
    <name type="scientific">Archangium lansingense</name>
    <dbReference type="NCBI Taxonomy" id="2995310"/>
    <lineage>
        <taxon>Bacteria</taxon>
        <taxon>Pseudomonadati</taxon>
        <taxon>Myxococcota</taxon>
        <taxon>Myxococcia</taxon>
        <taxon>Myxococcales</taxon>
        <taxon>Cystobacterineae</taxon>
        <taxon>Archangiaceae</taxon>
        <taxon>Archangium</taxon>
    </lineage>
</organism>
<dbReference type="InterPro" id="IPR000182">
    <property type="entry name" value="GNAT_dom"/>
</dbReference>
<dbReference type="PROSITE" id="PS51186">
    <property type="entry name" value="GNAT"/>
    <property type="match status" value="1"/>
</dbReference>
<dbReference type="Gene3D" id="3.40.630.30">
    <property type="match status" value="1"/>
</dbReference>
<reference evidence="2 3" key="1">
    <citation type="submission" date="2022-11" db="EMBL/GenBank/DDBJ databases">
        <title>Minimal conservation of predation-associated metabolite biosynthetic gene clusters underscores biosynthetic potential of Myxococcota including descriptions for ten novel species: Archangium lansinium sp. nov., Myxococcus landrumus sp. nov., Nannocystis bai.</title>
        <authorList>
            <person name="Ahearne A."/>
            <person name="Stevens C."/>
            <person name="Phillips K."/>
        </authorList>
    </citation>
    <scope>NUCLEOTIDE SEQUENCE [LARGE SCALE GENOMIC DNA]</scope>
    <source>
        <strain evidence="2 3">MIWBW</strain>
    </source>
</reference>
<evidence type="ECO:0000313" key="2">
    <source>
        <dbReference type="EMBL" id="MCY1076362.1"/>
    </source>
</evidence>